<dbReference type="InterPro" id="IPR011048">
    <property type="entry name" value="Haem_d1_sf"/>
</dbReference>
<evidence type="ECO:0000256" key="1">
    <source>
        <dbReference type="ARBA" id="ARBA00005564"/>
    </source>
</evidence>
<proteinExistence type="inferred from homology"/>
<organism evidence="2 3">
    <name type="scientific">Suillus fuscotomentosus</name>
    <dbReference type="NCBI Taxonomy" id="1912939"/>
    <lineage>
        <taxon>Eukaryota</taxon>
        <taxon>Fungi</taxon>
        <taxon>Dikarya</taxon>
        <taxon>Basidiomycota</taxon>
        <taxon>Agaricomycotina</taxon>
        <taxon>Agaricomycetes</taxon>
        <taxon>Agaricomycetidae</taxon>
        <taxon>Boletales</taxon>
        <taxon>Suillineae</taxon>
        <taxon>Suillaceae</taxon>
        <taxon>Suillus</taxon>
    </lineage>
</organism>
<dbReference type="Gene3D" id="2.130.10.10">
    <property type="entry name" value="YVTN repeat-like/Quinoprotein amine dehydrogenase"/>
    <property type="match status" value="1"/>
</dbReference>
<dbReference type="PANTHER" id="PTHR30344:SF1">
    <property type="entry name" value="6-PHOSPHOGLUCONOLACTONASE"/>
    <property type="match status" value="1"/>
</dbReference>
<dbReference type="Proteomes" id="UP001195769">
    <property type="component" value="Unassembled WGS sequence"/>
</dbReference>
<gene>
    <name evidence="2" type="ORF">F5891DRAFT_966102</name>
</gene>
<dbReference type="InterPro" id="IPR015943">
    <property type="entry name" value="WD40/YVTN_repeat-like_dom_sf"/>
</dbReference>
<dbReference type="InterPro" id="IPR050282">
    <property type="entry name" value="Cycloisomerase_2"/>
</dbReference>
<feature type="non-terminal residue" evidence="2">
    <location>
        <position position="381"/>
    </location>
</feature>
<dbReference type="GeneID" id="64670510"/>
<protein>
    <submittedName>
        <fullName evidence="2">Lactonase, 7-bladed beta-propeller-domain-containing protein</fullName>
    </submittedName>
</protein>
<name>A0AAD4DPQ0_9AGAM</name>
<dbReference type="AlphaFoldDB" id="A0AAD4DPQ0"/>
<sequence length="381" mass="41204">LLVTSCTDSIYTLSFDPVPSTGSPTLNLLARTIVGHHLSWIVSHPFDKSLICTGLKQADGEVAMIKYGRGGTVKEGEVVARAKSGGADPCTLLVAEDEHIIGNVSPQNGTIATLLISTSAPYILSPHPWTLSMSFEYVSWNKTRQSSSHPHLNPLNQTEKELLVPDLGTDKVWRLTKRNDGKWSIHGHIDFEAGGGPRHVVARGNTLYMLLELTLKLAVHTFPPLPATPTCLTSLFTLSALPIPDTMLAAEILLPKPNTSFPETFIYTPNRNDPHSEGYTIAIFSLATGEGQPELVNEVCTGLIHVRGMVFGGDKDKYLVVGGAEGSGVKIFERIDGGKGLQEIAKLGEDVVARGPSHWLLVALRSQDVNRWTYICSPAGV</sequence>
<evidence type="ECO:0000313" key="3">
    <source>
        <dbReference type="Proteomes" id="UP001195769"/>
    </source>
</evidence>
<comment type="similarity">
    <text evidence="1">Belongs to the cycloisomerase 2 family.</text>
</comment>
<comment type="caution">
    <text evidence="2">The sequence shown here is derived from an EMBL/GenBank/DDBJ whole genome shotgun (WGS) entry which is preliminary data.</text>
</comment>
<dbReference type="RefSeq" id="XP_041217199.1">
    <property type="nucleotide sequence ID" value="XM_041376212.1"/>
</dbReference>
<accession>A0AAD4DPQ0</accession>
<dbReference type="Pfam" id="PF10282">
    <property type="entry name" value="Lactonase"/>
    <property type="match status" value="1"/>
</dbReference>
<dbReference type="SUPFAM" id="SSF51004">
    <property type="entry name" value="C-terminal (heme d1) domain of cytochrome cd1-nitrite reductase"/>
    <property type="match status" value="1"/>
</dbReference>
<dbReference type="GO" id="GO:0017057">
    <property type="term" value="F:6-phosphogluconolactonase activity"/>
    <property type="evidence" value="ECO:0007669"/>
    <property type="project" value="TreeGrafter"/>
</dbReference>
<keyword evidence="3" id="KW-1185">Reference proteome</keyword>
<reference evidence="2" key="1">
    <citation type="journal article" date="2020" name="New Phytol.">
        <title>Comparative genomics reveals dynamic genome evolution in host specialist ectomycorrhizal fungi.</title>
        <authorList>
            <person name="Lofgren L.A."/>
            <person name="Nguyen N.H."/>
            <person name="Vilgalys R."/>
            <person name="Ruytinx J."/>
            <person name="Liao H.L."/>
            <person name="Branco S."/>
            <person name="Kuo A."/>
            <person name="LaButti K."/>
            <person name="Lipzen A."/>
            <person name="Andreopoulos W."/>
            <person name="Pangilinan J."/>
            <person name="Riley R."/>
            <person name="Hundley H."/>
            <person name="Na H."/>
            <person name="Barry K."/>
            <person name="Grigoriev I.V."/>
            <person name="Stajich J.E."/>
            <person name="Kennedy P.G."/>
        </authorList>
    </citation>
    <scope>NUCLEOTIDE SEQUENCE</scope>
    <source>
        <strain evidence="2">FC203</strain>
    </source>
</reference>
<dbReference type="EMBL" id="JABBWK010000177">
    <property type="protein sequence ID" value="KAG1888880.1"/>
    <property type="molecule type" value="Genomic_DNA"/>
</dbReference>
<evidence type="ECO:0000313" key="2">
    <source>
        <dbReference type="EMBL" id="KAG1888880.1"/>
    </source>
</evidence>
<dbReference type="InterPro" id="IPR019405">
    <property type="entry name" value="Lactonase_7-beta_prop"/>
</dbReference>
<dbReference type="PANTHER" id="PTHR30344">
    <property type="entry name" value="6-PHOSPHOGLUCONOLACTONASE-RELATED"/>
    <property type="match status" value="1"/>
</dbReference>